<keyword evidence="2" id="KW-1185">Reference proteome</keyword>
<protein>
    <submittedName>
        <fullName evidence="3">Protein kinase domain-containing protein</fullName>
    </submittedName>
</protein>
<proteinExistence type="predicted"/>
<reference evidence="1 2" key="2">
    <citation type="submission" date="2018-11" db="EMBL/GenBank/DDBJ databases">
        <authorList>
            <consortium name="Pathogen Informatics"/>
        </authorList>
    </citation>
    <scope>NUCLEOTIDE SEQUENCE [LARGE SCALE GENOMIC DNA]</scope>
</reference>
<name>A0A0R3QHZ0_9BILA</name>
<dbReference type="STRING" id="42155.A0A0R3QHZ0"/>
<organism evidence="3">
    <name type="scientific">Brugia timori</name>
    <dbReference type="NCBI Taxonomy" id="42155"/>
    <lineage>
        <taxon>Eukaryota</taxon>
        <taxon>Metazoa</taxon>
        <taxon>Ecdysozoa</taxon>
        <taxon>Nematoda</taxon>
        <taxon>Chromadorea</taxon>
        <taxon>Rhabditida</taxon>
        <taxon>Spirurina</taxon>
        <taxon>Spiruromorpha</taxon>
        <taxon>Filarioidea</taxon>
        <taxon>Onchocercidae</taxon>
        <taxon>Brugia</taxon>
    </lineage>
</organism>
<reference evidence="3" key="1">
    <citation type="submission" date="2017-02" db="UniProtKB">
        <authorList>
            <consortium name="WormBaseParasite"/>
        </authorList>
    </citation>
    <scope>IDENTIFICATION</scope>
</reference>
<accession>A0A0R3QHZ0</accession>
<evidence type="ECO:0000313" key="1">
    <source>
        <dbReference type="EMBL" id="VDO17912.1"/>
    </source>
</evidence>
<evidence type="ECO:0000313" key="3">
    <source>
        <dbReference type="WBParaSite" id="BTMF_0000601401-mRNA-1"/>
    </source>
</evidence>
<gene>
    <name evidence="1" type="ORF">BTMF_LOCUS5276</name>
</gene>
<dbReference type="Proteomes" id="UP000280834">
    <property type="component" value="Unassembled WGS sequence"/>
</dbReference>
<dbReference type="AlphaFoldDB" id="A0A0R3QHZ0"/>
<dbReference type="WBParaSite" id="BTMF_0000601401-mRNA-1">
    <property type="protein sequence ID" value="BTMF_0000601401-mRNA-1"/>
    <property type="gene ID" value="BTMF_0000601401"/>
</dbReference>
<sequence>MTSACDRSVMPRDDLNEAEDLLLANEVIIGRFVVEEKIGQGSFGQIFR</sequence>
<evidence type="ECO:0000313" key="2">
    <source>
        <dbReference type="Proteomes" id="UP000280834"/>
    </source>
</evidence>
<dbReference type="EMBL" id="UZAG01005583">
    <property type="protein sequence ID" value="VDO17912.1"/>
    <property type="molecule type" value="Genomic_DNA"/>
</dbReference>